<organism evidence="2 3">
    <name type="scientific">Muribaculum intestinale</name>
    <dbReference type="NCBI Taxonomy" id="1796646"/>
    <lineage>
        <taxon>Bacteria</taxon>
        <taxon>Pseudomonadati</taxon>
        <taxon>Bacteroidota</taxon>
        <taxon>Bacteroidia</taxon>
        <taxon>Bacteroidales</taxon>
        <taxon>Muribaculaceae</taxon>
        <taxon>Muribaculum</taxon>
    </lineage>
</organism>
<evidence type="ECO:0000313" key="3">
    <source>
        <dbReference type="Proteomes" id="UP000306630"/>
    </source>
</evidence>
<dbReference type="Proteomes" id="UP000306630">
    <property type="component" value="Unassembled WGS sequence"/>
</dbReference>
<keyword evidence="1" id="KW-0472">Membrane</keyword>
<comment type="caution">
    <text evidence="2">The sequence shown here is derived from an EMBL/GenBank/DDBJ whole genome shotgun (WGS) entry which is preliminary data.</text>
</comment>
<keyword evidence="1" id="KW-1133">Transmembrane helix</keyword>
<evidence type="ECO:0000313" key="2">
    <source>
        <dbReference type="EMBL" id="TGY74212.1"/>
    </source>
</evidence>
<feature type="transmembrane region" description="Helical" evidence="1">
    <location>
        <begin position="7"/>
        <end position="28"/>
    </location>
</feature>
<dbReference type="AlphaFoldDB" id="A0A4S2FY35"/>
<sequence length="78" mass="9306">MRKILMAYLWWQVVMSVLMILFGASYAIRCLVETLKSTDGRPGYFCVWLFSIMAYVGWRLMFRASIEELREERKRGCK</sequence>
<name>A0A4S2FY35_9BACT</name>
<dbReference type="RefSeq" id="WP_128713558.1">
    <property type="nucleotide sequence ID" value="NZ_SRYD01000024.1"/>
</dbReference>
<reference evidence="2 3" key="1">
    <citation type="submission" date="2019-04" db="EMBL/GenBank/DDBJ databases">
        <title>Microbes associate with the intestines of laboratory mice.</title>
        <authorList>
            <person name="Navarre W."/>
            <person name="Wong E."/>
            <person name="Huang K."/>
            <person name="Tropini C."/>
            <person name="Ng K."/>
            <person name="Yu B."/>
        </authorList>
    </citation>
    <scope>NUCLEOTIDE SEQUENCE [LARGE SCALE GENOMIC DNA]</scope>
    <source>
        <strain evidence="2 3">NM06_A21</strain>
    </source>
</reference>
<proteinExistence type="predicted"/>
<gene>
    <name evidence="2" type="ORF">E5333_07240</name>
</gene>
<evidence type="ECO:0000256" key="1">
    <source>
        <dbReference type="SAM" id="Phobius"/>
    </source>
</evidence>
<dbReference type="EMBL" id="SRYD01000024">
    <property type="protein sequence ID" value="TGY74212.1"/>
    <property type="molecule type" value="Genomic_DNA"/>
</dbReference>
<keyword evidence="1" id="KW-0812">Transmembrane</keyword>
<accession>A0A4S2FY35</accession>
<feature type="transmembrane region" description="Helical" evidence="1">
    <location>
        <begin position="48"/>
        <end position="66"/>
    </location>
</feature>
<protein>
    <submittedName>
        <fullName evidence="2">Uncharacterized protein</fullName>
    </submittedName>
</protein>